<dbReference type="GO" id="GO:0004400">
    <property type="term" value="F:histidinol-phosphate transaminase activity"/>
    <property type="evidence" value="ECO:0007669"/>
    <property type="project" value="UniProtKB-UniRule"/>
</dbReference>
<evidence type="ECO:0000313" key="15">
    <source>
        <dbReference type="Proteomes" id="UP000198615"/>
    </source>
</evidence>
<dbReference type="InterPro" id="IPR015422">
    <property type="entry name" value="PyrdxlP-dep_Trfase_small"/>
</dbReference>
<dbReference type="CDD" id="cd00609">
    <property type="entry name" value="AAT_like"/>
    <property type="match status" value="1"/>
</dbReference>
<protein>
    <recommendedName>
        <fullName evidence="11">Histidinol-phosphate aminotransferase</fullName>
        <ecNumber evidence="11">2.6.1.9</ecNumber>
    </recommendedName>
    <alternativeName>
        <fullName evidence="11">Imidazole acetol-phosphate transaminase</fullName>
    </alternativeName>
</protein>
<dbReference type="Gene3D" id="3.90.1150.10">
    <property type="entry name" value="Aspartate Aminotransferase, domain 1"/>
    <property type="match status" value="1"/>
</dbReference>
<evidence type="ECO:0000256" key="7">
    <source>
        <dbReference type="ARBA" id="ARBA00022679"/>
    </source>
</evidence>
<keyword evidence="8 11" id="KW-0663">Pyridoxal phosphate</keyword>
<dbReference type="HAMAP" id="MF_01023">
    <property type="entry name" value="HisC_aminotrans_2"/>
    <property type="match status" value="1"/>
</dbReference>
<dbReference type="OrthoDB" id="9809616at2"/>
<dbReference type="InterPro" id="IPR004839">
    <property type="entry name" value="Aminotransferase_I/II_large"/>
</dbReference>
<dbReference type="EMBL" id="FNBW01000003">
    <property type="protein sequence ID" value="SDF39460.1"/>
    <property type="molecule type" value="Genomic_DNA"/>
</dbReference>
<evidence type="ECO:0000256" key="3">
    <source>
        <dbReference type="ARBA" id="ARBA00007970"/>
    </source>
</evidence>
<gene>
    <name evidence="11" type="primary">hisC</name>
    <name evidence="14" type="ORF">SAMN05660686_01144</name>
</gene>
<keyword evidence="7 11" id="KW-0808">Transferase</keyword>
<feature type="domain" description="Aminotransferase class I/classII large" evidence="13">
    <location>
        <begin position="43"/>
        <end position="367"/>
    </location>
</feature>
<evidence type="ECO:0000256" key="4">
    <source>
        <dbReference type="ARBA" id="ARBA00011738"/>
    </source>
</evidence>
<keyword evidence="6 11" id="KW-0028">Amino-acid biosynthesis</keyword>
<evidence type="ECO:0000256" key="2">
    <source>
        <dbReference type="ARBA" id="ARBA00005011"/>
    </source>
</evidence>
<dbReference type="Pfam" id="PF00155">
    <property type="entry name" value="Aminotran_1_2"/>
    <property type="match status" value="1"/>
</dbReference>
<dbReference type="PANTHER" id="PTHR43643:SF6">
    <property type="entry name" value="HISTIDINOL-PHOSPHATE AMINOTRANSFERASE"/>
    <property type="match status" value="1"/>
</dbReference>
<feature type="modified residue" description="N6-(pyridoxal phosphate)lysine" evidence="11">
    <location>
        <position position="233"/>
    </location>
</feature>
<dbReference type="InterPro" id="IPR050106">
    <property type="entry name" value="HistidinolP_aminotransfase"/>
</dbReference>
<evidence type="ECO:0000256" key="5">
    <source>
        <dbReference type="ARBA" id="ARBA00022576"/>
    </source>
</evidence>
<dbReference type="SUPFAM" id="SSF53383">
    <property type="entry name" value="PLP-dependent transferases"/>
    <property type="match status" value="1"/>
</dbReference>
<dbReference type="PANTHER" id="PTHR43643">
    <property type="entry name" value="HISTIDINOL-PHOSPHATE AMINOTRANSFERASE 2"/>
    <property type="match status" value="1"/>
</dbReference>
<dbReference type="Gene3D" id="3.40.640.10">
    <property type="entry name" value="Type I PLP-dependent aspartate aminotransferase-like (Major domain)"/>
    <property type="match status" value="1"/>
</dbReference>
<keyword evidence="9 11" id="KW-0368">Histidine biosynthesis</keyword>
<evidence type="ECO:0000256" key="8">
    <source>
        <dbReference type="ARBA" id="ARBA00022898"/>
    </source>
</evidence>
<dbReference type="PROSITE" id="PS00599">
    <property type="entry name" value="AA_TRANSFER_CLASS_2"/>
    <property type="match status" value="1"/>
</dbReference>
<dbReference type="InterPro" id="IPR015424">
    <property type="entry name" value="PyrdxlP-dep_Trfase"/>
</dbReference>
<evidence type="ECO:0000256" key="6">
    <source>
        <dbReference type="ARBA" id="ARBA00022605"/>
    </source>
</evidence>
<comment type="similarity">
    <text evidence="3 11">Belongs to the class-II pyridoxal-phosphate-dependent aminotransferase family. Histidinol-phosphate aminotransferase subfamily.</text>
</comment>
<dbReference type="AlphaFoldDB" id="A0A8G2BG80"/>
<evidence type="ECO:0000256" key="9">
    <source>
        <dbReference type="ARBA" id="ARBA00023102"/>
    </source>
</evidence>
<comment type="catalytic activity">
    <reaction evidence="10 11">
        <text>L-histidinol phosphate + 2-oxoglutarate = 3-(imidazol-4-yl)-2-oxopropyl phosphate + L-glutamate</text>
        <dbReference type="Rhea" id="RHEA:23744"/>
        <dbReference type="ChEBI" id="CHEBI:16810"/>
        <dbReference type="ChEBI" id="CHEBI:29985"/>
        <dbReference type="ChEBI" id="CHEBI:57766"/>
        <dbReference type="ChEBI" id="CHEBI:57980"/>
        <dbReference type="EC" id="2.6.1.9"/>
    </reaction>
</comment>
<keyword evidence="5 11" id="KW-0032">Aminotransferase</keyword>
<proteinExistence type="inferred from homology"/>
<dbReference type="EC" id="2.6.1.9" evidence="11"/>
<comment type="cofactor">
    <cofactor evidence="1 11">
        <name>pyridoxal 5'-phosphate</name>
        <dbReference type="ChEBI" id="CHEBI:597326"/>
    </cofactor>
</comment>
<dbReference type="UniPathway" id="UPA00031">
    <property type="reaction ID" value="UER00012"/>
</dbReference>
<evidence type="ECO:0000259" key="13">
    <source>
        <dbReference type="Pfam" id="PF00155"/>
    </source>
</evidence>
<comment type="subunit">
    <text evidence="4 11">Homodimer.</text>
</comment>
<dbReference type="InterPro" id="IPR015421">
    <property type="entry name" value="PyrdxlP-dep_Trfase_major"/>
</dbReference>
<dbReference type="InterPro" id="IPR001917">
    <property type="entry name" value="Aminotrans_II_pyridoxalP_BS"/>
</dbReference>
<feature type="region of interest" description="Disordered" evidence="12">
    <location>
        <begin position="1"/>
        <end position="30"/>
    </location>
</feature>
<dbReference type="GO" id="GO:0030170">
    <property type="term" value="F:pyridoxal phosphate binding"/>
    <property type="evidence" value="ECO:0007669"/>
    <property type="project" value="InterPro"/>
</dbReference>
<dbReference type="RefSeq" id="WP_051245015.1">
    <property type="nucleotide sequence ID" value="NZ_FNBW01000003.1"/>
</dbReference>
<organism evidence="14 15">
    <name type="scientific">Thalassobaculum litoreum DSM 18839</name>
    <dbReference type="NCBI Taxonomy" id="1123362"/>
    <lineage>
        <taxon>Bacteria</taxon>
        <taxon>Pseudomonadati</taxon>
        <taxon>Pseudomonadota</taxon>
        <taxon>Alphaproteobacteria</taxon>
        <taxon>Rhodospirillales</taxon>
        <taxon>Thalassobaculaceae</taxon>
        <taxon>Thalassobaculum</taxon>
    </lineage>
</organism>
<dbReference type="InterPro" id="IPR005861">
    <property type="entry name" value="HisP_aminotrans"/>
</dbReference>
<sequence>MADAEPAQSVAKPFIRAMPPAGQPPIQRDSKSGIDPAAIRRMNLNESPFPPSPKAIAAMQEAATRVNYYPDPVWRDLTAALADHTGHPQNRIVLANGSDELIVAAGRIVLSPGDEVLVPVPSFPSYNKTAAVNGASLVAVKVRQDGAADTEGMLAAVTDRTRIVFLATPNNPTGGILSTEEVVSFAKALPPTTLLVLDEAYYEYGIHGGGSDHLAAMAEVTNVPWVAFRTFSKAYGLAGMRVGYGLCGSDEVAGWFQKVRSTFNVNAVAQAGALAALGDQAHMKSIVQRTFVERQRLEAGLARLGCESFPSVGNYLSSKTPKPAAEVVAELEKRGIMIGRLMAPGYEGYIRITTGRAEDTDALLAALEEVLA</sequence>
<comment type="caution">
    <text evidence="14">The sequence shown here is derived from an EMBL/GenBank/DDBJ whole genome shotgun (WGS) entry which is preliminary data.</text>
</comment>
<accession>A0A8G2BG80</accession>
<dbReference type="GO" id="GO:0000105">
    <property type="term" value="P:L-histidine biosynthetic process"/>
    <property type="evidence" value="ECO:0007669"/>
    <property type="project" value="UniProtKB-UniRule"/>
</dbReference>
<evidence type="ECO:0000313" key="14">
    <source>
        <dbReference type="EMBL" id="SDF39460.1"/>
    </source>
</evidence>
<keyword evidence="15" id="KW-1185">Reference proteome</keyword>
<evidence type="ECO:0000256" key="1">
    <source>
        <dbReference type="ARBA" id="ARBA00001933"/>
    </source>
</evidence>
<dbReference type="NCBIfam" id="TIGR01141">
    <property type="entry name" value="hisC"/>
    <property type="match status" value="1"/>
</dbReference>
<evidence type="ECO:0000256" key="11">
    <source>
        <dbReference type="HAMAP-Rule" id="MF_01023"/>
    </source>
</evidence>
<evidence type="ECO:0000256" key="10">
    <source>
        <dbReference type="ARBA" id="ARBA00047481"/>
    </source>
</evidence>
<reference evidence="14 15" key="1">
    <citation type="submission" date="2016-10" db="EMBL/GenBank/DDBJ databases">
        <authorList>
            <person name="Varghese N."/>
            <person name="Submissions S."/>
        </authorList>
    </citation>
    <scope>NUCLEOTIDE SEQUENCE [LARGE SCALE GENOMIC DNA]</scope>
    <source>
        <strain evidence="14 15">DSM 18839</strain>
    </source>
</reference>
<name>A0A8G2BG80_9PROT</name>
<evidence type="ECO:0000256" key="12">
    <source>
        <dbReference type="SAM" id="MobiDB-lite"/>
    </source>
</evidence>
<dbReference type="Proteomes" id="UP000198615">
    <property type="component" value="Unassembled WGS sequence"/>
</dbReference>
<comment type="pathway">
    <text evidence="2 11">Amino-acid biosynthesis; L-histidine biosynthesis; L-histidine from 5-phospho-alpha-D-ribose 1-diphosphate: step 7/9.</text>
</comment>